<sequence length="58" mass="6650">MRRGRGEWKGMGTWKGEGMRGERCGKGRRGDQRRRREEIWMWRGGRGGDTGGRGKGRG</sequence>
<name>A0ACB0YKD9_MELEN</name>
<gene>
    <name evidence="1" type="ORF">MENTE1834_LOCUS13321</name>
</gene>
<organism evidence="1 2">
    <name type="scientific">Meloidogyne enterolobii</name>
    <name type="common">Root-knot nematode worm</name>
    <name type="synonym">Meloidogyne mayaguensis</name>
    <dbReference type="NCBI Taxonomy" id="390850"/>
    <lineage>
        <taxon>Eukaryota</taxon>
        <taxon>Metazoa</taxon>
        <taxon>Ecdysozoa</taxon>
        <taxon>Nematoda</taxon>
        <taxon>Chromadorea</taxon>
        <taxon>Rhabditida</taxon>
        <taxon>Tylenchina</taxon>
        <taxon>Tylenchomorpha</taxon>
        <taxon>Tylenchoidea</taxon>
        <taxon>Meloidogynidae</taxon>
        <taxon>Meloidogyninae</taxon>
        <taxon>Meloidogyne</taxon>
    </lineage>
</organism>
<protein>
    <submittedName>
        <fullName evidence="1">Uncharacterized protein</fullName>
    </submittedName>
</protein>
<keyword evidence="2" id="KW-1185">Reference proteome</keyword>
<accession>A0ACB0YKD9</accession>
<dbReference type="EMBL" id="CAVMJV010000014">
    <property type="protein sequence ID" value="CAK5050486.1"/>
    <property type="molecule type" value="Genomic_DNA"/>
</dbReference>
<comment type="caution">
    <text evidence="1">The sequence shown here is derived from an EMBL/GenBank/DDBJ whole genome shotgun (WGS) entry which is preliminary data.</text>
</comment>
<evidence type="ECO:0000313" key="2">
    <source>
        <dbReference type="Proteomes" id="UP001497535"/>
    </source>
</evidence>
<proteinExistence type="predicted"/>
<dbReference type="Proteomes" id="UP001497535">
    <property type="component" value="Unassembled WGS sequence"/>
</dbReference>
<evidence type="ECO:0000313" key="1">
    <source>
        <dbReference type="EMBL" id="CAK5050486.1"/>
    </source>
</evidence>
<reference evidence="1" key="1">
    <citation type="submission" date="2023-11" db="EMBL/GenBank/DDBJ databases">
        <authorList>
            <person name="Poullet M."/>
        </authorList>
    </citation>
    <scope>NUCLEOTIDE SEQUENCE</scope>
    <source>
        <strain evidence="1">E1834</strain>
    </source>
</reference>